<gene>
    <name evidence="8" type="ORF">MEPE_01147</name>
</gene>
<feature type="domain" description="Zn(2)-C6 fungal-type" evidence="7">
    <location>
        <begin position="54"/>
        <end position="84"/>
    </location>
</feature>
<organism evidence="8 9">
    <name type="scientific">Melanopsichium pennsylvanicum</name>
    <dbReference type="NCBI Taxonomy" id="63383"/>
    <lineage>
        <taxon>Eukaryota</taxon>
        <taxon>Fungi</taxon>
        <taxon>Dikarya</taxon>
        <taxon>Basidiomycota</taxon>
        <taxon>Ustilaginomycotina</taxon>
        <taxon>Ustilaginomycetes</taxon>
        <taxon>Ustilaginales</taxon>
        <taxon>Ustilaginaceae</taxon>
        <taxon>Melanopsichium</taxon>
    </lineage>
</organism>
<feature type="compositionally biased region" description="Polar residues" evidence="6">
    <location>
        <begin position="1"/>
        <end position="10"/>
    </location>
</feature>
<dbReference type="AlphaFoldDB" id="A0AAJ5C3B4"/>
<evidence type="ECO:0000256" key="6">
    <source>
        <dbReference type="SAM" id="MobiDB-lite"/>
    </source>
</evidence>
<evidence type="ECO:0000259" key="7">
    <source>
        <dbReference type="PROSITE" id="PS50048"/>
    </source>
</evidence>
<keyword evidence="9" id="KW-1185">Reference proteome</keyword>
<evidence type="ECO:0000313" key="8">
    <source>
        <dbReference type="EMBL" id="SNX82441.1"/>
    </source>
</evidence>
<dbReference type="InterPro" id="IPR050815">
    <property type="entry name" value="TF_fung"/>
</dbReference>
<protein>
    <recommendedName>
        <fullName evidence="7">Zn(2)-C6 fungal-type domain-containing protein</fullName>
    </recommendedName>
</protein>
<dbReference type="GO" id="GO:0000981">
    <property type="term" value="F:DNA-binding transcription factor activity, RNA polymerase II-specific"/>
    <property type="evidence" value="ECO:0007669"/>
    <property type="project" value="InterPro"/>
</dbReference>
<sequence>MISPYHTTHPSRPALARKQTTERGTSAEQGMIQADSPSDNQDGKGKARARINMACIHCRHRKIRCDGAQPSCATCVRLHRECEYEPVTEYENLISRERKRRNKEKKAARMASHGIFAGQSPLSMLHPGASLGLPPAPLAHYVDLPQQNMAPLFLSIPDSRLEGQGVESQIRPRRRRGISDIPAVHLQHRLGPLASPLPPSSFQHASVSQPSTPAQAYRYYPALAFSPAQQHVAPNVPAELFSGPLSAPLIPPSNSSPFFAAPLPAPSQSQQQQMMASPHVIDLIGLSSASSLPALPSSSASATEADFNYGMIDLTGIPTAIPTSAHVRPVDLPAPHGHFDFASVPFPTQDTFAAELPISALRRRSSIHLPVGTAHAFRRPSVAEVATAALMQKVAVKRTEKVNTDIKALTADLVDSDATGIVAWNAHVQSQLPASLANWSGFNSAIESAEEYTVPNTLPLSRSNSEGLLSLRPLSPTPYVSGLVNAEQVEGFSATSSCSVSSSTFDSSIHAEVSMIENSYFTSHLSDEKACEEISPFTVSPCSYNSHPNSTLVTQEPWSNFRTHHLALVSSPDPQINPNISSPNMFLINPQQSLHIKSQQQSNSLSMAFNPSF</sequence>
<feature type="region of interest" description="Disordered" evidence="6">
    <location>
        <begin position="1"/>
        <end position="45"/>
    </location>
</feature>
<accession>A0AAJ5C3B4</accession>
<evidence type="ECO:0000313" key="9">
    <source>
        <dbReference type="Proteomes" id="UP001294444"/>
    </source>
</evidence>
<name>A0AAJ5C3B4_9BASI</name>
<dbReference type="GO" id="GO:0005634">
    <property type="term" value="C:nucleus"/>
    <property type="evidence" value="ECO:0007669"/>
    <property type="project" value="UniProtKB-SubCell"/>
</dbReference>
<evidence type="ECO:0000256" key="1">
    <source>
        <dbReference type="ARBA" id="ARBA00004123"/>
    </source>
</evidence>
<comment type="caution">
    <text evidence="8">The sequence shown here is derived from an EMBL/GenBank/DDBJ whole genome shotgun (WGS) entry which is preliminary data.</text>
</comment>
<dbReference type="PROSITE" id="PS00463">
    <property type="entry name" value="ZN2_CY6_FUNGAL_1"/>
    <property type="match status" value="1"/>
</dbReference>
<proteinExistence type="predicted"/>
<dbReference type="PROSITE" id="PS50048">
    <property type="entry name" value="ZN2_CY6_FUNGAL_2"/>
    <property type="match status" value="1"/>
</dbReference>
<dbReference type="EMBL" id="OAPG01000002">
    <property type="protein sequence ID" value="SNX82441.1"/>
    <property type="molecule type" value="Genomic_DNA"/>
</dbReference>
<keyword evidence="3" id="KW-0805">Transcription regulation</keyword>
<comment type="subcellular location">
    <subcellularLocation>
        <location evidence="1">Nucleus</location>
    </subcellularLocation>
</comment>
<dbReference type="SMART" id="SM00066">
    <property type="entry name" value="GAL4"/>
    <property type="match status" value="1"/>
</dbReference>
<dbReference type="InterPro" id="IPR001138">
    <property type="entry name" value="Zn2Cys6_DnaBD"/>
</dbReference>
<dbReference type="Gene3D" id="4.10.240.10">
    <property type="entry name" value="Zn(2)-C6 fungal-type DNA-binding domain"/>
    <property type="match status" value="1"/>
</dbReference>
<reference evidence="8" key="1">
    <citation type="submission" date="2023-10" db="EMBL/GenBank/DDBJ databases">
        <authorList>
            <person name="Guldener U."/>
        </authorList>
    </citation>
    <scope>NUCLEOTIDE SEQUENCE</scope>
    <source>
        <strain evidence="8">Mp4</strain>
    </source>
</reference>
<dbReference type="InterPro" id="IPR036864">
    <property type="entry name" value="Zn2-C6_fun-type_DNA-bd_sf"/>
</dbReference>
<dbReference type="Pfam" id="PF00172">
    <property type="entry name" value="Zn_clus"/>
    <property type="match status" value="1"/>
</dbReference>
<dbReference type="SUPFAM" id="SSF57701">
    <property type="entry name" value="Zn2/Cys6 DNA-binding domain"/>
    <property type="match status" value="1"/>
</dbReference>
<dbReference type="Proteomes" id="UP001294444">
    <property type="component" value="Unassembled WGS sequence"/>
</dbReference>
<evidence type="ECO:0000256" key="2">
    <source>
        <dbReference type="ARBA" id="ARBA00022723"/>
    </source>
</evidence>
<dbReference type="PANTHER" id="PTHR47338">
    <property type="entry name" value="ZN(II)2CYS6 TRANSCRIPTION FACTOR (EUROFUNG)-RELATED"/>
    <property type="match status" value="1"/>
</dbReference>
<keyword evidence="4" id="KW-0804">Transcription</keyword>
<keyword evidence="2" id="KW-0479">Metal-binding</keyword>
<evidence type="ECO:0000256" key="4">
    <source>
        <dbReference type="ARBA" id="ARBA00023163"/>
    </source>
</evidence>
<dbReference type="PANTHER" id="PTHR47338:SF29">
    <property type="entry name" value="ZN(2)-C6 FUNGAL-TYPE DOMAIN-CONTAINING PROTEIN"/>
    <property type="match status" value="1"/>
</dbReference>
<keyword evidence="5" id="KW-0539">Nucleus</keyword>
<dbReference type="CDD" id="cd00067">
    <property type="entry name" value="GAL4"/>
    <property type="match status" value="1"/>
</dbReference>
<dbReference type="GO" id="GO:0008270">
    <property type="term" value="F:zinc ion binding"/>
    <property type="evidence" value="ECO:0007669"/>
    <property type="project" value="InterPro"/>
</dbReference>
<evidence type="ECO:0000256" key="3">
    <source>
        <dbReference type="ARBA" id="ARBA00023015"/>
    </source>
</evidence>
<evidence type="ECO:0000256" key="5">
    <source>
        <dbReference type="ARBA" id="ARBA00023242"/>
    </source>
</evidence>